<evidence type="ECO:0000256" key="2">
    <source>
        <dbReference type="ARBA" id="ARBA00022475"/>
    </source>
</evidence>
<comment type="caution">
    <text evidence="8">The sequence shown here is derived from an EMBL/GenBank/DDBJ whole genome shotgun (WGS) entry which is preliminary data.</text>
</comment>
<feature type="transmembrane region" description="Helical" evidence="7">
    <location>
        <begin position="6"/>
        <end position="27"/>
    </location>
</feature>
<dbReference type="Pfam" id="PF01810">
    <property type="entry name" value="LysE"/>
    <property type="match status" value="1"/>
</dbReference>
<feature type="transmembrane region" description="Helical" evidence="7">
    <location>
        <begin position="179"/>
        <end position="199"/>
    </location>
</feature>
<accession>A0ABY0JV33</accession>
<dbReference type="Proteomes" id="UP000195338">
    <property type="component" value="Unassembled WGS sequence"/>
</dbReference>
<feature type="transmembrane region" description="Helical" evidence="7">
    <location>
        <begin position="141"/>
        <end position="167"/>
    </location>
</feature>
<feature type="transmembrane region" description="Helical" evidence="7">
    <location>
        <begin position="39"/>
        <end position="64"/>
    </location>
</feature>
<keyword evidence="4" id="KW-0029">Amino-acid transport</keyword>
<dbReference type="RefSeq" id="WP_047413170.1">
    <property type="nucleotide sequence ID" value="NZ_CP149131.1"/>
</dbReference>
<dbReference type="EMBL" id="FLUX01000044">
    <property type="protein sequence ID" value="SBW28080.1"/>
    <property type="molecule type" value="Genomic_DNA"/>
</dbReference>
<protein>
    <submittedName>
        <fullName evidence="8">Transporter, LysE family</fullName>
    </submittedName>
</protein>
<evidence type="ECO:0000313" key="9">
    <source>
        <dbReference type="Proteomes" id="UP000195338"/>
    </source>
</evidence>
<evidence type="ECO:0000256" key="7">
    <source>
        <dbReference type="SAM" id="Phobius"/>
    </source>
</evidence>
<keyword evidence="3 7" id="KW-0812">Transmembrane</keyword>
<keyword evidence="9" id="KW-1185">Reference proteome</keyword>
<evidence type="ECO:0000256" key="1">
    <source>
        <dbReference type="ARBA" id="ARBA00004651"/>
    </source>
</evidence>
<evidence type="ECO:0000256" key="5">
    <source>
        <dbReference type="ARBA" id="ARBA00022989"/>
    </source>
</evidence>
<evidence type="ECO:0000256" key="3">
    <source>
        <dbReference type="ARBA" id="ARBA00022692"/>
    </source>
</evidence>
<name>A0ABY0JV33_9ENTR</name>
<keyword evidence="6 7" id="KW-0472">Membrane</keyword>
<dbReference type="PANTHER" id="PTHR30086:SF20">
    <property type="entry name" value="ARGININE EXPORTER PROTEIN ARGO-RELATED"/>
    <property type="match status" value="1"/>
</dbReference>
<keyword evidence="2" id="KW-1003">Cell membrane</keyword>
<evidence type="ECO:0000256" key="4">
    <source>
        <dbReference type="ARBA" id="ARBA00022970"/>
    </source>
</evidence>
<keyword evidence="4" id="KW-0813">Transport</keyword>
<comment type="subcellular location">
    <subcellularLocation>
        <location evidence="1">Cell membrane</location>
        <topology evidence="1">Multi-pass membrane protein</topology>
    </subcellularLocation>
</comment>
<feature type="transmembrane region" description="Helical" evidence="7">
    <location>
        <begin position="70"/>
        <end position="89"/>
    </location>
</feature>
<feature type="transmembrane region" description="Helical" evidence="7">
    <location>
        <begin position="110"/>
        <end position="135"/>
    </location>
</feature>
<keyword evidence="5 7" id="KW-1133">Transmembrane helix</keyword>
<gene>
    <name evidence="8" type="ORF">BN4901_4438</name>
</gene>
<dbReference type="PANTHER" id="PTHR30086">
    <property type="entry name" value="ARGININE EXPORTER PROTEIN ARGO"/>
    <property type="match status" value="1"/>
</dbReference>
<dbReference type="InterPro" id="IPR001123">
    <property type="entry name" value="LeuE-type"/>
</dbReference>
<organism evidence="8 9">
    <name type="scientific">Citrobacter europaeus</name>
    <dbReference type="NCBI Taxonomy" id="1914243"/>
    <lineage>
        <taxon>Bacteria</taxon>
        <taxon>Pseudomonadati</taxon>
        <taxon>Pseudomonadota</taxon>
        <taxon>Gammaproteobacteria</taxon>
        <taxon>Enterobacterales</taxon>
        <taxon>Enterobacteriaceae</taxon>
        <taxon>Citrobacter</taxon>
    </lineage>
</organism>
<reference evidence="8 9" key="1">
    <citation type="submission" date="2016-04" db="EMBL/GenBank/DDBJ databases">
        <authorList>
            <person name="Mornico D."/>
        </authorList>
    </citation>
    <scope>NUCLEOTIDE SEQUENCE [LARGE SCALE GENOMIC DNA]</scope>
    <source>
        <strain evidence="8 9">A121</strain>
    </source>
</reference>
<sequence>MNFTLLAAYSLSIVTLLLTPGPVVALVTATAAQYGYRRAFITLVGTNGASLVLIALAALMLAGVVSISTIWLGVLGLAGSLYIGVMAINGMRGKIPNFAPGARERDNSGLIHGFLTGVANPKDILFFVAFFPQFIAITQDFATSILTLTLVWVIFDVAVLSFYIVIFKRWMPARFTRHSLFISSLFLLAVAIFGVIYNVNALQILSLAN</sequence>
<evidence type="ECO:0000313" key="8">
    <source>
        <dbReference type="EMBL" id="SBW28080.1"/>
    </source>
</evidence>
<proteinExistence type="predicted"/>
<evidence type="ECO:0000256" key="6">
    <source>
        <dbReference type="ARBA" id="ARBA00023136"/>
    </source>
</evidence>